<dbReference type="EMBL" id="WHNW01000006">
    <property type="protein sequence ID" value="MPV86363.1"/>
    <property type="molecule type" value="Genomic_DNA"/>
</dbReference>
<dbReference type="GO" id="GO:0017089">
    <property type="term" value="F:glycolipid transfer activity"/>
    <property type="evidence" value="ECO:0007669"/>
    <property type="project" value="TreeGrafter"/>
</dbReference>
<dbReference type="GO" id="GO:0030288">
    <property type="term" value="C:outer membrane-bounded periplasmic space"/>
    <property type="evidence" value="ECO:0007669"/>
    <property type="project" value="TreeGrafter"/>
</dbReference>
<keyword evidence="3" id="KW-0574">Periplasm</keyword>
<dbReference type="AlphaFoldDB" id="A0A6N7EWR8"/>
<evidence type="ECO:0000256" key="2">
    <source>
        <dbReference type="ARBA" id="ARBA00022729"/>
    </source>
</evidence>
<gene>
    <name evidence="7" type="primary">lptA</name>
    <name evidence="7" type="ORF">GCU85_06415</name>
</gene>
<dbReference type="PANTHER" id="PTHR36504:SF1">
    <property type="entry name" value="LIPOPOLYSACCHARIDE EXPORT SYSTEM PROTEIN LPTA"/>
    <property type="match status" value="1"/>
</dbReference>
<keyword evidence="1" id="KW-0813">Transport</keyword>
<dbReference type="PANTHER" id="PTHR36504">
    <property type="entry name" value="LIPOPOLYSACCHARIDE EXPORT SYSTEM PROTEIN LPTA"/>
    <property type="match status" value="1"/>
</dbReference>
<feature type="chain" id="PRO_5026749600" evidence="5">
    <location>
        <begin position="30"/>
        <end position="200"/>
    </location>
</feature>
<organism evidence="7 8">
    <name type="scientific">Ostreibacterium oceani</name>
    <dbReference type="NCBI Taxonomy" id="2654998"/>
    <lineage>
        <taxon>Bacteria</taxon>
        <taxon>Pseudomonadati</taxon>
        <taxon>Pseudomonadota</taxon>
        <taxon>Gammaproteobacteria</taxon>
        <taxon>Cardiobacteriales</taxon>
        <taxon>Ostreibacteriaceae</taxon>
        <taxon>Ostreibacterium</taxon>
    </lineage>
</organism>
<evidence type="ECO:0000256" key="5">
    <source>
        <dbReference type="SAM" id="SignalP"/>
    </source>
</evidence>
<feature type="region of interest" description="Disordered" evidence="4">
    <location>
        <begin position="32"/>
        <end position="75"/>
    </location>
</feature>
<feature type="compositionally biased region" description="Low complexity" evidence="4">
    <location>
        <begin position="40"/>
        <end position="72"/>
    </location>
</feature>
<dbReference type="InParanoid" id="A0A6N7EWR8"/>
<evidence type="ECO:0000256" key="3">
    <source>
        <dbReference type="ARBA" id="ARBA00022764"/>
    </source>
</evidence>
<sequence length="200" mass="21517">MKRIRLSCFTSCFTMMLLMITSLQSQVVAAEPDKAPTQENTSADNTSADNASSDSTSSDSTSSDSTSSDSTSLPIDLTADKGSYDQLAGVAIYEGNVKVTQGVSTIWADKLTIYLTNNAVERMVATGQPAKFEYLGQQQPILGQGNTVEYTILDKIVTLTDNAQVEQGSDVIRGATLTYDLSQEIIGGSRVEMTFQPRTQ</sequence>
<dbReference type="InterPro" id="IPR052037">
    <property type="entry name" value="LPS_export_LptA"/>
</dbReference>
<dbReference type="RefSeq" id="WP_152810362.1">
    <property type="nucleotide sequence ID" value="NZ_WHNW01000006.1"/>
</dbReference>
<dbReference type="GO" id="GO:0001530">
    <property type="term" value="F:lipopolysaccharide binding"/>
    <property type="evidence" value="ECO:0007669"/>
    <property type="project" value="InterPro"/>
</dbReference>
<name>A0A6N7EWR8_9GAMM</name>
<evidence type="ECO:0000313" key="7">
    <source>
        <dbReference type="EMBL" id="MPV86363.1"/>
    </source>
</evidence>
<evidence type="ECO:0000259" key="6">
    <source>
        <dbReference type="Pfam" id="PF03968"/>
    </source>
</evidence>
<evidence type="ECO:0000256" key="1">
    <source>
        <dbReference type="ARBA" id="ARBA00022448"/>
    </source>
</evidence>
<protein>
    <submittedName>
        <fullName evidence="7">Lipopolysaccharide transport periplasmic protein LptA</fullName>
    </submittedName>
</protein>
<accession>A0A6N7EWR8</accession>
<dbReference type="InterPro" id="IPR005653">
    <property type="entry name" value="OstA-like_N"/>
</dbReference>
<evidence type="ECO:0000313" key="8">
    <source>
        <dbReference type="Proteomes" id="UP000471298"/>
    </source>
</evidence>
<proteinExistence type="predicted"/>
<dbReference type="GO" id="GO:0015920">
    <property type="term" value="P:lipopolysaccharide transport"/>
    <property type="evidence" value="ECO:0007669"/>
    <property type="project" value="InterPro"/>
</dbReference>
<reference evidence="7 8" key="1">
    <citation type="submission" date="2019-10" db="EMBL/GenBank/DDBJ databases">
        <title>Cardiobacteriales fam. a chemoheterotrophic member of the order Cardiobacteriales, and proposal of Cardiobacteriales fam. nov.</title>
        <authorList>
            <person name="Wang C."/>
        </authorList>
    </citation>
    <scope>NUCLEOTIDE SEQUENCE [LARGE SCALE GENOMIC DNA]</scope>
    <source>
        <strain evidence="7 8">ML27</strain>
    </source>
</reference>
<comment type="caution">
    <text evidence="7">The sequence shown here is derived from an EMBL/GenBank/DDBJ whole genome shotgun (WGS) entry which is preliminary data.</text>
</comment>
<dbReference type="InterPro" id="IPR014340">
    <property type="entry name" value="LptA"/>
</dbReference>
<dbReference type="Gene3D" id="2.60.450.10">
    <property type="entry name" value="Lipopolysaccharide (LPS) transport protein A like domain"/>
    <property type="match status" value="1"/>
</dbReference>
<dbReference type="Pfam" id="PF03968">
    <property type="entry name" value="LptD_N"/>
    <property type="match status" value="1"/>
</dbReference>
<dbReference type="GO" id="GO:0009279">
    <property type="term" value="C:cell outer membrane"/>
    <property type="evidence" value="ECO:0007669"/>
    <property type="project" value="TreeGrafter"/>
</dbReference>
<evidence type="ECO:0000256" key="4">
    <source>
        <dbReference type="SAM" id="MobiDB-lite"/>
    </source>
</evidence>
<dbReference type="FunCoup" id="A0A6N7EWR8">
    <property type="interactions" value="44"/>
</dbReference>
<feature type="domain" description="Organic solvent tolerance-like N-terminal" evidence="6">
    <location>
        <begin position="78"/>
        <end position="184"/>
    </location>
</feature>
<dbReference type="Proteomes" id="UP000471298">
    <property type="component" value="Unassembled WGS sequence"/>
</dbReference>
<dbReference type="NCBIfam" id="TIGR03002">
    <property type="entry name" value="outer_YhbN_LptA"/>
    <property type="match status" value="1"/>
</dbReference>
<keyword evidence="2 5" id="KW-0732">Signal</keyword>
<feature type="signal peptide" evidence="5">
    <location>
        <begin position="1"/>
        <end position="29"/>
    </location>
</feature>
<keyword evidence="8" id="KW-1185">Reference proteome</keyword>